<evidence type="ECO:0000256" key="3">
    <source>
        <dbReference type="ARBA" id="ARBA00022448"/>
    </source>
</evidence>
<feature type="transmembrane region" description="Helical" evidence="8">
    <location>
        <begin position="152"/>
        <end position="173"/>
    </location>
</feature>
<comment type="subcellular location">
    <subcellularLocation>
        <location evidence="1">Cell membrane</location>
        <topology evidence="1">Multi-pass membrane protein</topology>
    </subcellularLocation>
</comment>
<dbReference type="InterPro" id="IPR044644">
    <property type="entry name" value="DinF-like"/>
</dbReference>
<evidence type="ECO:0000256" key="7">
    <source>
        <dbReference type="ARBA" id="ARBA00023136"/>
    </source>
</evidence>
<dbReference type="InterPro" id="IPR002528">
    <property type="entry name" value="MATE_fam"/>
</dbReference>
<dbReference type="AlphaFoldDB" id="A0A967EBG4"/>
<sequence length="460" mass="46520">MDLREPPIRSVARWSVSQVTTASAVTPAAVLRLAVPAFLTLVAEPLFLLADSAIVGHLGTDALAALGVASVVLLTAAGVFIFLAYATTAVVARALGAGSPARALAAGVDGLWLSLVLGMPTAGLVALFAHLLVRLLGADGIVADLAATYLRIGAAGIPSLLVISAATGVLRGFRDTRTPLLVATVGFAVNGALNYLLVYPAGLGIAGSALGTLIAQTGVAVAFAALVIRRARHEGARLSFHPASVLAAARNGAPLLVRTIALRAAFLATTWVAAGFGAVALAAHQVAMNVFNLLAFALDALAIAAQALIGHGLGAGAAAEARRATTLMTRWGGYAGVGLGLITAALAWVLPLLFTPDPGVRRALTTALLVLALTQPIAGIVFVLDGVLMGAGDSVMLAWLQVAALAAYLPVLLVVRAAGGGLGAAAALAVVWAALAWFMMARLLGLVWRARTDRWLVTGG</sequence>
<feature type="transmembrane region" description="Helical" evidence="8">
    <location>
        <begin position="331"/>
        <end position="351"/>
    </location>
</feature>
<dbReference type="PIRSF" id="PIRSF006603">
    <property type="entry name" value="DinF"/>
    <property type="match status" value="1"/>
</dbReference>
<evidence type="ECO:0000256" key="8">
    <source>
        <dbReference type="SAM" id="Phobius"/>
    </source>
</evidence>
<dbReference type="Proteomes" id="UP000744769">
    <property type="component" value="Unassembled WGS sequence"/>
</dbReference>
<gene>
    <name evidence="9" type="ORF">G9U51_16055</name>
</gene>
<dbReference type="NCBIfam" id="TIGR00797">
    <property type="entry name" value="matE"/>
    <property type="match status" value="1"/>
</dbReference>
<dbReference type="GO" id="GO:0005886">
    <property type="term" value="C:plasma membrane"/>
    <property type="evidence" value="ECO:0007669"/>
    <property type="project" value="UniProtKB-SubCell"/>
</dbReference>
<feature type="transmembrane region" description="Helical" evidence="8">
    <location>
        <begin position="180"/>
        <end position="199"/>
    </location>
</feature>
<name>A0A967EBG4_9MICO</name>
<keyword evidence="5 8" id="KW-0812">Transmembrane</keyword>
<keyword evidence="4" id="KW-1003">Cell membrane</keyword>
<feature type="transmembrane region" description="Helical" evidence="8">
    <location>
        <begin position="421"/>
        <end position="444"/>
    </location>
</feature>
<feature type="transmembrane region" description="Helical" evidence="8">
    <location>
        <begin position="21"/>
        <end position="43"/>
    </location>
</feature>
<evidence type="ECO:0000256" key="1">
    <source>
        <dbReference type="ARBA" id="ARBA00004651"/>
    </source>
</evidence>
<proteinExistence type="inferred from homology"/>
<comment type="similarity">
    <text evidence="2">Belongs to the multi antimicrobial extrusion (MATE) (TC 2.A.66.1) family.</text>
</comment>
<feature type="transmembrane region" description="Helical" evidence="8">
    <location>
        <begin position="111"/>
        <end position="132"/>
    </location>
</feature>
<dbReference type="GO" id="GO:0015297">
    <property type="term" value="F:antiporter activity"/>
    <property type="evidence" value="ECO:0007669"/>
    <property type="project" value="InterPro"/>
</dbReference>
<keyword evidence="3" id="KW-0813">Transport</keyword>
<feature type="transmembrane region" description="Helical" evidence="8">
    <location>
        <begin position="295"/>
        <end position="319"/>
    </location>
</feature>
<evidence type="ECO:0000313" key="10">
    <source>
        <dbReference type="Proteomes" id="UP000744769"/>
    </source>
</evidence>
<evidence type="ECO:0000256" key="5">
    <source>
        <dbReference type="ARBA" id="ARBA00022692"/>
    </source>
</evidence>
<dbReference type="GO" id="GO:0042910">
    <property type="term" value="F:xenobiotic transmembrane transporter activity"/>
    <property type="evidence" value="ECO:0007669"/>
    <property type="project" value="InterPro"/>
</dbReference>
<evidence type="ECO:0000256" key="6">
    <source>
        <dbReference type="ARBA" id="ARBA00022989"/>
    </source>
</evidence>
<feature type="transmembrane region" description="Helical" evidence="8">
    <location>
        <begin position="63"/>
        <end position="91"/>
    </location>
</feature>
<dbReference type="EMBL" id="JAAOIV010000014">
    <property type="protein sequence ID" value="NHN57285.1"/>
    <property type="molecule type" value="Genomic_DNA"/>
</dbReference>
<feature type="transmembrane region" description="Helical" evidence="8">
    <location>
        <begin position="260"/>
        <end position="283"/>
    </location>
</feature>
<comment type="caution">
    <text evidence="9">The sequence shown here is derived from an EMBL/GenBank/DDBJ whole genome shotgun (WGS) entry which is preliminary data.</text>
</comment>
<evidence type="ECO:0000256" key="2">
    <source>
        <dbReference type="ARBA" id="ARBA00010199"/>
    </source>
</evidence>
<protein>
    <submittedName>
        <fullName evidence="9">MATE family efflux transporter</fullName>
    </submittedName>
</protein>
<dbReference type="Pfam" id="PF01554">
    <property type="entry name" value="MatE"/>
    <property type="match status" value="2"/>
</dbReference>
<keyword evidence="10" id="KW-1185">Reference proteome</keyword>
<keyword evidence="7 8" id="KW-0472">Membrane</keyword>
<feature type="transmembrane region" description="Helical" evidence="8">
    <location>
        <begin position="396"/>
        <end position="415"/>
    </location>
</feature>
<reference evidence="9" key="1">
    <citation type="submission" date="2020-03" db="EMBL/GenBank/DDBJ databases">
        <title>Draft sequencing of Calidifontibacter sp. DB0510.</title>
        <authorList>
            <person name="Kim D.-U."/>
        </authorList>
    </citation>
    <scope>NUCLEOTIDE SEQUENCE</scope>
    <source>
        <strain evidence="9">DB0510</strain>
    </source>
</reference>
<evidence type="ECO:0000313" key="9">
    <source>
        <dbReference type="EMBL" id="NHN57285.1"/>
    </source>
</evidence>
<evidence type="ECO:0000256" key="4">
    <source>
        <dbReference type="ARBA" id="ARBA00022475"/>
    </source>
</evidence>
<dbReference type="InterPro" id="IPR048279">
    <property type="entry name" value="MdtK-like"/>
</dbReference>
<dbReference type="PANTHER" id="PTHR42893:SF46">
    <property type="entry name" value="PROTEIN DETOXIFICATION 44, CHLOROPLASTIC"/>
    <property type="match status" value="1"/>
</dbReference>
<feature type="transmembrane region" description="Helical" evidence="8">
    <location>
        <begin position="363"/>
        <end position="384"/>
    </location>
</feature>
<feature type="transmembrane region" description="Helical" evidence="8">
    <location>
        <begin position="205"/>
        <end position="228"/>
    </location>
</feature>
<accession>A0A967EBG4</accession>
<keyword evidence="6 8" id="KW-1133">Transmembrane helix</keyword>
<dbReference type="PANTHER" id="PTHR42893">
    <property type="entry name" value="PROTEIN DETOXIFICATION 44, CHLOROPLASTIC-RELATED"/>
    <property type="match status" value="1"/>
</dbReference>
<organism evidence="9 10">
    <name type="scientific">Metallococcus carri</name>
    <dbReference type="NCBI Taxonomy" id="1656884"/>
    <lineage>
        <taxon>Bacteria</taxon>
        <taxon>Bacillati</taxon>
        <taxon>Actinomycetota</taxon>
        <taxon>Actinomycetes</taxon>
        <taxon>Micrococcales</taxon>
        <taxon>Dermacoccaceae</taxon>
        <taxon>Metallococcus</taxon>
    </lineage>
</organism>